<comment type="similarity">
    <text evidence="1 2">Belongs to the OprB family.</text>
</comment>
<feature type="chain" id="PRO_5014493593" evidence="2">
    <location>
        <begin position="30"/>
        <end position="402"/>
    </location>
</feature>
<dbReference type="GO" id="GO:0016020">
    <property type="term" value="C:membrane"/>
    <property type="evidence" value="ECO:0007669"/>
    <property type="project" value="InterPro"/>
</dbReference>
<dbReference type="GO" id="GO:0015288">
    <property type="term" value="F:porin activity"/>
    <property type="evidence" value="ECO:0007669"/>
    <property type="project" value="InterPro"/>
</dbReference>
<reference evidence="3 4" key="1">
    <citation type="submission" date="2017-03" db="EMBL/GenBank/DDBJ databases">
        <title>Complete genome sequence of Candidatus 'Thiodictyon syntrophicum' sp. nov. strain Cad16T, a photolithoautotroph purple sulfur bacterium isolated from an alpine meromictic lake.</title>
        <authorList>
            <person name="Luedin S.M."/>
            <person name="Pothier J.F."/>
            <person name="Danza F."/>
            <person name="Storelli N."/>
            <person name="Wittwer M."/>
            <person name="Tonolla M."/>
        </authorList>
    </citation>
    <scope>NUCLEOTIDE SEQUENCE [LARGE SCALE GENOMIC DNA]</scope>
    <source>
        <strain evidence="3 4">Cad16T</strain>
    </source>
</reference>
<gene>
    <name evidence="3" type="ORF">THSYN_19000</name>
</gene>
<dbReference type="GO" id="GO:0008643">
    <property type="term" value="P:carbohydrate transport"/>
    <property type="evidence" value="ECO:0007669"/>
    <property type="project" value="InterPro"/>
</dbReference>
<dbReference type="Gene3D" id="2.40.160.180">
    <property type="entry name" value="Carbohydrate-selective porin OprB"/>
    <property type="match status" value="1"/>
</dbReference>
<keyword evidence="2" id="KW-0732">Signal</keyword>
<evidence type="ECO:0000256" key="1">
    <source>
        <dbReference type="ARBA" id="ARBA00008769"/>
    </source>
</evidence>
<dbReference type="KEGG" id="tsy:THSYN_19000"/>
<keyword evidence="4" id="KW-1185">Reference proteome</keyword>
<protein>
    <submittedName>
        <fullName evidence="3">Uncharacterized protein</fullName>
    </submittedName>
</protein>
<evidence type="ECO:0000313" key="4">
    <source>
        <dbReference type="Proteomes" id="UP000232638"/>
    </source>
</evidence>
<dbReference type="AlphaFoldDB" id="A0A2K8UBL9"/>
<accession>A0A2K8UBL9</accession>
<evidence type="ECO:0000256" key="2">
    <source>
        <dbReference type="RuleBase" id="RU363072"/>
    </source>
</evidence>
<evidence type="ECO:0000313" key="3">
    <source>
        <dbReference type="EMBL" id="AUB82819.1"/>
    </source>
</evidence>
<dbReference type="EMBL" id="CP020370">
    <property type="protein sequence ID" value="AUB82819.1"/>
    <property type="molecule type" value="Genomic_DNA"/>
</dbReference>
<dbReference type="Proteomes" id="UP000232638">
    <property type="component" value="Chromosome"/>
</dbReference>
<feature type="signal peptide" evidence="2">
    <location>
        <begin position="1"/>
        <end position="29"/>
    </location>
</feature>
<dbReference type="Pfam" id="PF04966">
    <property type="entry name" value="OprB"/>
    <property type="match status" value="1"/>
</dbReference>
<dbReference type="InterPro" id="IPR038673">
    <property type="entry name" value="OprB_sf"/>
</dbReference>
<dbReference type="InterPro" id="IPR007049">
    <property type="entry name" value="Carb-sel_porin_OprB"/>
</dbReference>
<sequence length="402" mass="44317">MYDCNSARRYPASLMALALAVTATGGARAYDVNDKLTIGGLLAGAFQCQQVSGFADSENLCRGAMAFQPELFYNPTEQDQFFVKFGFAAGNGLDENSPFVLAPWSADLEDGVKDINGRDRSYLLEAWYAHTFKIAADNTIQLTGGIIDPAFYVNENAYANSEYTQFMNEAFVNARNAFLPAYDGGGVLVWKFRDWTFSGIGMNVGENDDGNNYNYYAAEADYRLTTALGEGNYRVMYSGTSRAFLDPQGEQREKRAGWVLSFDQAFGPVVGVFLRMGWQSDDALIDLQSEYSGGFNFKGSAWGRAADNIGIAFAYLEGPNWSPAVEGAIVEPPDPQVVDGTLEAPAEAAQVLARTNVFEAYYRFAFNDYLALSADVQYMKDRYREGDDVDGWVFGLRAVAEF</sequence>
<name>A0A2K8UBL9_9GAMM</name>
<organism evidence="3 4">
    <name type="scientific">Candidatus Thiodictyon syntrophicum</name>
    <dbReference type="NCBI Taxonomy" id="1166950"/>
    <lineage>
        <taxon>Bacteria</taxon>
        <taxon>Pseudomonadati</taxon>
        <taxon>Pseudomonadota</taxon>
        <taxon>Gammaproteobacteria</taxon>
        <taxon>Chromatiales</taxon>
        <taxon>Chromatiaceae</taxon>
        <taxon>Thiodictyon</taxon>
    </lineage>
</organism>
<proteinExistence type="inferred from homology"/>